<evidence type="ECO:0000256" key="1">
    <source>
        <dbReference type="SAM" id="MobiDB-lite"/>
    </source>
</evidence>
<evidence type="ECO:0000259" key="3">
    <source>
        <dbReference type="Pfam" id="PF13472"/>
    </source>
</evidence>
<keyword evidence="2" id="KW-0732">Signal</keyword>
<dbReference type="Gene3D" id="3.40.50.1110">
    <property type="entry name" value="SGNH hydrolase"/>
    <property type="match status" value="1"/>
</dbReference>
<dbReference type="PANTHER" id="PTHR37834:SF2">
    <property type="entry name" value="ESTERASE, SGNH HYDROLASE-TYPE"/>
    <property type="match status" value="1"/>
</dbReference>
<dbReference type="InterPro" id="IPR013830">
    <property type="entry name" value="SGNH_hydro"/>
</dbReference>
<evidence type="ECO:0000313" key="6">
    <source>
        <dbReference type="Proteomes" id="UP000199150"/>
    </source>
</evidence>
<evidence type="ECO:0000259" key="4">
    <source>
        <dbReference type="Pfam" id="PF17996"/>
    </source>
</evidence>
<keyword evidence="5" id="KW-0378">Hydrolase</keyword>
<dbReference type="CDD" id="cd01831">
    <property type="entry name" value="Endoglucanase_E_like"/>
    <property type="match status" value="1"/>
</dbReference>
<dbReference type="STRING" id="260084.SAMN02927928_0183"/>
<dbReference type="Proteomes" id="UP000199150">
    <property type="component" value="Unassembled WGS sequence"/>
</dbReference>
<dbReference type="OrthoDB" id="9801375at2"/>
<feature type="signal peptide" evidence="2">
    <location>
        <begin position="1"/>
        <end position="23"/>
    </location>
</feature>
<protein>
    <submittedName>
        <fullName evidence="5">GDSL-like Lipase/Acylhydrolase family protein</fullName>
    </submittedName>
</protein>
<accession>A0A1G4TTU4</accession>
<keyword evidence="6" id="KW-1185">Reference proteome</keyword>
<dbReference type="InterPro" id="IPR052762">
    <property type="entry name" value="PCW_deacetylase/CE"/>
</dbReference>
<gene>
    <name evidence="5" type="ORF">SAMN02927928_0183</name>
</gene>
<proteinExistence type="predicted"/>
<dbReference type="InterPro" id="IPR037461">
    <property type="entry name" value="CtCE2-like_dom"/>
</dbReference>
<reference evidence="6" key="1">
    <citation type="submission" date="2016-10" db="EMBL/GenBank/DDBJ databases">
        <authorList>
            <person name="Varghese N."/>
            <person name="Submissions S."/>
        </authorList>
    </citation>
    <scope>NUCLEOTIDE SEQUENCE [LARGE SCALE GENOMIC DNA]</scope>
    <source>
        <strain evidence="6">CGMCC 1.3431</strain>
    </source>
</reference>
<organism evidence="5 6">
    <name type="scientific">Asticcacaulis taihuensis</name>
    <dbReference type="NCBI Taxonomy" id="260084"/>
    <lineage>
        <taxon>Bacteria</taxon>
        <taxon>Pseudomonadati</taxon>
        <taxon>Pseudomonadota</taxon>
        <taxon>Alphaproteobacteria</taxon>
        <taxon>Caulobacterales</taxon>
        <taxon>Caulobacteraceae</taxon>
        <taxon>Asticcacaulis</taxon>
    </lineage>
</organism>
<dbReference type="InterPro" id="IPR036514">
    <property type="entry name" value="SGNH_hydro_sf"/>
</dbReference>
<dbReference type="GO" id="GO:0052689">
    <property type="term" value="F:carboxylic ester hydrolase activity"/>
    <property type="evidence" value="ECO:0007669"/>
    <property type="project" value="InterPro"/>
</dbReference>
<feature type="chain" id="PRO_5011608235" evidence="2">
    <location>
        <begin position="24"/>
        <end position="370"/>
    </location>
</feature>
<dbReference type="EMBL" id="FMTS01000013">
    <property type="protein sequence ID" value="SCW84846.1"/>
    <property type="molecule type" value="Genomic_DNA"/>
</dbReference>
<dbReference type="Pfam" id="PF13472">
    <property type="entry name" value="Lipase_GDSL_2"/>
    <property type="match status" value="1"/>
</dbReference>
<name>A0A1G4TTU4_9CAUL</name>
<evidence type="ECO:0000313" key="5">
    <source>
        <dbReference type="EMBL" id="SCW84846.1"/>
    </source>
</evidence>
<dbReference type="Gene3D" id="2.60.120.260">
    <property type="entry name" value="Galactose-binding domain-like"/>
    <property type="match status" value="1"/>
</dbReference>
<dbReference type="Pfam" id="PF17996">
    <property type="entry name" value="CE2_N"/>
    <property type="match status" value="1"/>
</dbReference>
<feature type="region of interest" description="Disordered" evidence="1">
    <location>
        <begin position="37"/>
        <end position="58"/>
    </location>
</feature>
<feature type="domain" description="SGNH hydrolase-type esterase" evidence="3">
    <location>
        <begin position="157"/>
        <end position="311"/>
    </location>
</feature>
<dbReference type="SUPFAM" id="SSF52266">
    <property type="entry name" value="SGNH hydrolase"/>
    <property type="match status" value="1"/>
</dbReference>
<feature type="domain" description="Carbohydrate esterase 2 N-terminal" evidence="4">
    <location>
        <begin position="46"/>
        <end position="142"/>
    </location>
</feature>
<dbReference type="PANTHER" id="PTHR37834">
    <property type="entry name" value="GDSL-LIKE LIPASE/ACYLHYDROLASE DOMAIN PROTEIN (AFU_ORTHOLOGUE AFUA_2G00620)"/>
    <property type="match status" value="1"/>
</dbReference>
<dbReference type="AlphaFoldDB" id="A0A1G4TTU4"/>
<dbReference type="InterPro" id="IPR040794">
    <property type="entry name" value="CE2_N"/>
</dbReference>
<sequence>MRHLGRLGWIGLTTLLMAGTAQAQKIEHIPAASIPAGTQLPVRTGGRTTSPDGNPPFTHQWPGIYWESRFRGTEVTVAFADPVNILHISIDGKRVDTVAKPGNSDVRISGLGDGIHEIRVEKATESQSDAATFKGFYVPQQNDRLPLGIPPVYSMEFIGDSYTVGYGNTAGKRTCTPDELWASTDNTKAFGPLTARHYGAMYQINAFSGRGIVRNYNGFAGDSLPQLYAYTVFDGQTKYVKPDWLQPQIIVIALGTNDFSTPVHSGEKWKNQDELIADYEATYVAFVKSLREKNPNATILLISYDPATSPQISTVRDRLKADGDGKVDFLEITGFTKNACDYHPDTDDDRKISDALIAFIDAHPGIWQGK</sequence>
<evidence type="ECO:0000256" key="2">
    <source>
        <dbReference type="SAM" id="SignalP"/>
    </source>
</evidence>